<sequence length="185" mass="20993">MFNKKCLTVWVALLLTLSFAPQSAMAKDKGPEECVPVEKKRVKVEGYISKKFKKDRKAIYKEFAEMGHTRIALRPFPMGKTAKVVAIGRCVPAYIARHIMQKTLKYTSGIESLVTQAFISSHWFGVGVTMFDEPSQQIVSPEQVQQLLDPSLSTEEFHALYREFSIQDDTVPFFGLRSENVKKAQ</sequence>
<protein>
    <submittedName>
        <fullName evidence="1">Uncharacterized protein</fullName>
    </submittedName>
</protein>
<proteinExistence type="predicted"/>
<name>A0A3B1DKE2_9ZZZZ</name>
<dbReference type="AlphaFoldDB" id="A0A3B1DKE2"/>
<gene>
    <name evidence="1" type="ORF">MNBD_NITROSPINAE05-1429</name>
</gene>
<accession>A0A3B1DKE2</accession>
<organism evidence="1">
    <name type="scientific">hydrothermal vent metagenome</name>
    <dbReference type="NCBI Taxonomy" id="652676"/>
    <lineage>
        <taxon>unclassified sequences</taxon>
        <taxon>metagenomes</taxon>
        <taxon>ecological metagenomes</taxon>
    </lineage>
</organism>
<reference evidence="1" key="1">
    <citation type="submission" date="2018-06" db="EMBL/GenBank/DDBJ databases">
        <authorList>
            <person name="Zhirakovskaya E."/>
        </authorList>
    </citation>
    <scope>NUCLEOTIDE SEQUENCE</scope>
</reference>
<evidence type="ECO:0000313" key="1">
    <source>
        <dbReference type="EMBL" id="VAX32155.1"/>
    </source>
</evidence>
<dbReference type="EMBL" id="UOGG01000187">
    <property type="protein sequence ID" value="VAX32155.1"/>
    <property type="molecule type" value="Genomic_DNA"/>
</dbReference>